<dbReference type="GO" id="GO:0008540">
    <property type="term" value="C:proteasome regulatory particle, base subcomplex"/>
    <property type="evidence" value="ECO:0007669"/>
    <property type="project" value="TreeGrafter"/>
</dbReference>
<dbReference type="GO" id="GO:0043161">
    <property type="term" value="P:proteasome-mediated ubiquitin-dependent protein catabolic process"/>
    <property type="evidence" value="ECO:0007669"/>
    <property type="project" value="TreeGrafter"/>
</dbReference>
<organism evidence="3 4">
    <name type="scientific">Eimeria tenella</name>
    <name type="common">Coccidian parasite</name>
    <dbReference type="NCBI Taxonomy" id="5802"/>
    <lineage>
        <taxon>Eukaryota</taxon>
        <taxon>Sar</taxon>
        <taxon>Alveolata</taxon>
        <taxon>Apicomplexa</taxon>
        <taxon>Conoidasida</taxon>
        <taxon>Coccidia</taxon>
        <taxon>Eucoccidiorida</taxon>
        <taxon>Eimeriorina</taxon>
        <taxon>Eimeriidae</taxon>
        <taxon>Eimeria</taxon>
    </lineage>
</organism>
<reference evidence="3" key="1">
    <citation type="submission" date="2013-10" db="EMBL/GenBank/DDBJ databases">
        <title>Genomic analysis of the causative agents of coccidiosis in chickens.</title>
        <authorList>
            <person name="Reid A.J."/>
            <person name="Blake D."/>
            <person name="Billington K."/>
            <person name="Browne H."/>
            <person name="Dunn M."/>
            <person name="Hung S."/>
            <person name="Kawahara F."/>
            <person name="Miranda-Saavedra D."/>
            <person name="Mourier T."/>
            <person name="Nagra H."/>
            <person name="Otto T.D."/>
            <person name="Rawlings N."/>
            <person name="Sanchez A."/>
            <person name="Sanders M."/>
            <person name="Subramaniam C."/>
            <person name="Tay Y."/>
            <person name="Dear P."/>
            <person name="Doerig C."/>
            <person name="Gruber A."/>
            <person name="Parkinson J."/>
            <person name="Shirley M."/>
            <person name="Wan K.L."/>
            <person name="Berriman M."/>
            <person name="Tomley F."/>
            <person name="Pain A."/>
        </authorList>
    </citation>
    <scope>NUCLEOTIDE SEQUENCE [LARGE SCALE GENOMIC DNA]</scope>
    <source>
        <strain evidence="3">Houghton</strain>
    </source>
</reference>
<keyword evidence="1" id="KW-0677">Repeat</keyword>
<gene>
    <name evidence="3" type="ORF">ETH_00035950</name>
</gene>
<keyword evidence="2 3" id="KW-0647">Proteasome</keyword>
<feature type="non-terminal residue" evidence="3">
    <location>
        <position position="1"/>
    </location>
</feature>
<dbReference type="EMBL" id="HG674286">
    <property type="protein sequence ID" value="CDJ39275.1"/>
    <property type="molecule type" value="Genomic_DNA"/>
</dbReference>
<dbReference type="PANTHER" id="PTHR10943">
    <property type="entry name" value="26S PROTEASOME NON-ATPASE REGULATORY SUBUNIT"/>
    <property type="match status" value="1"/>
</dbReference>
<dbReference type="GO" id="GO:0034515">
    <property type="term" value="C:proteasome storage granule"/>
    <property type="evidence" value="ECO:0007669"/>
    <property type="project" value="TreeGrafter"/>
</dbReference>
<evidence type="ECO:0000256" key="1">
    <source>
        <dbReference type="ARBA" id="ARBA00022737"/>
    </source>
</evidence>
<dbReference type="GO" id="GO:0005634">
    <property type="term" value="C:nucleus"/>
    <property type="evidence" value="ECO:0007669"/>
    <property type="project" value="TreeGrafter"/>
</dbReference>
<dbReference type="VEuPathDB" id="ToxoDB:ETH_00035950"/>
<reference evidence="3" key="2">
    <citation type="submission" date="2013-10" db="EMBL/GenBank/DDBJ databases">
        <authorList>
            <person name="Aslett M."/>
        </authorList>
    </citation>
    <scope>NUCLEOTIDE SEQUENCE [LARGE SCALE GENOMIC DNA]</scope>
    <source>
        <strain evidence="3">Houghton</strain>
    </source>
</reference>
<dbReference type="Pfam" id="PF13646">
    <property type="entry name" value="HEAT_2"/>
    <property type="match status" value="1"/>
</dbReference>
<evidence type="ECO:0000313" key="4">
    <source>
        <dbReference type="Proteomes" id="UP000030747"/>
    </source>
</evidence>
<sequence>AYECLRSLLFLDAAVAGEGAALGLGLLLLGSGAAAAAAANELLSYSKETQHEKIGRACSLALALISFQREEAADELIEQCLAEADSLIRYGGAFAIGLAYCNTGKESAVKRLLHIAVSDVSDDVRRAAVLSLVFVLCSHKEELLRILLLLCSSHNPHVRHAAAVAAGVSLAASGNKEAADALQTLTADPVDFVRQAANPQFSTPKSPSCANE</sequence>
<protein>
    <submittedName>
        <fullName evidence="3">26S proteasome non-ATPase regulatory subunit 1, putative</fullName>
    </submittedName>
</protein>
<dbReference type="VEuPathDB" id="ToxoDB:ETH2_0400900"/>
<dbReference type="InterPro" id="IPR011989">
    <property type="entry name" value="ARM-like"/>
</dbReference>
<dbReference type="OrthoDB" id="261572at2759"/>
<dbReference type="GeneID" id="25256231"/>
<dbReference type="PANTHER" id="PTHR10943:SF2">
    <property type="entry name" value="26S PROTEASOME NON-ATPASE REGULATORY SUBUNIT 1"/>
    <property type="match status" value="1"/>
</dbReference>
<name>U6KUU4_EIMTE</name>
<dbReference type="Proteomes" id="UP000030747">
    <property type="component" value="Unassembled WGS sequence"/>
</dbReference>
<dbReference type="SUPFAM" id="SSF48371">
    <property type="entry name" value="ARM repeat"/>
    <property type="match status" value="1"/>
</dbReference>
<accession>U6KUU4</accession>
<dbReference type="AlphaFoldDB" id="U6KUU4"/>
<dbReference type="RefSeq" id="XP_013230030.1">
    <property type="nucleotide sequence ID" value="XM_013374576.1"/>
</dbReference>
<proteinExistence type="predicted"/>
<evidence type="ECO:0000313" key="3">
    <source>
        <dbReference type="EMBL" id="CDJ39275.1"/>
    </source>
</evidence>
<dbReference type="InterPro" id="IPR016024">
    <property type="entry name" value="ARM-type_fold"/>
</dbReference>
<dbReference type="Gene3D" id="1.25.10.10">
    <property type="entry name" value="Leucine-rich Repeat Variant"/>
    <property type="match status" value="1"/>
</dbReference>
<keyword evidence="4" id="KW-1185">Reference proteome</keyword>
<evidence type="ECO:0000256" key="2">
    <source>
        <dbReference type="ARBA" id="ARBA00022942"/>
    </source>
</evidence>